<dbReference type="PANTHER" id="PTHR36307">
    <property type="entry name" value="FLAGELLA BASAL BODY P-RING FORMATION PROTEIN FLGA"/>
    <property type="match status" value="1"/>
</dbReference>
<feature type="domain" description="Flagella basal body P-ring formation protein FlgA SAF" evidence="1">
    <location>
        <begin position="181"/>
        <end position="302"/>
    </location>
</feature>
<dbReference type="CDD" id="cd11614">
    <property type="entry name" value="SAF_CpaB_FlgA_like"/>
    <property type="match status" value="1"/>
</dbReference>
<proteinExistence type="predicted"/>
<dbReference type="InterPro" id="IPR017585">
    <property type="entry name" value="SAF_FlgA"/>
</dbReference>
<keyword evidence="2" id="KW-0966">Cell projection</keyword>
<dbReference type="InterPro" id="IPR039246">
    <property type="entry name" value="Flagellar_FlgA"/>
</dbReference>
<dbReference type="Gene3D" id="2.30.30.760">
    <property type="match status" value="1"/>
</dbReference>
<evidence type="ECO:0000313" key="2">
    <source>
        <dbReference type="EMBL" id="MCF4141506.1"/>
    </source>
</evidence>
<dbReference type="RefSeq" id="WP_236097943.1">
    <property type="nucleotide sequence ID" value="NZ_JAKGUD010000001.1"/>
</dbReference>
<gene>
    <name evidence="2" type="primary">flgA</name>
    <name evidence="2" type="ORF">L2W38_01570</name>
</gene>
<keyword evidence="3" id="KW-1185">Reference proteome</keyword>
<dbReference type="Proteomes" id="UP001200430">
    <property type="component" value="Unassembled WGS sequence"/>
</dbReference>
<dbReference type="EMBL" id="JAKGUD010000001">
    <property type="protein sequence ID" value="MCF4141506.1"/>
    <property type="molecule type" value="Genomic_DNA"/>
</dbReference>
<keyword evidence="2" id="KW-0969">Cilium</keyword>
<organism evidence="2 3">
    <name type="scientific">Dethiosulfovibrio marinus</name>
    <dbReference type="NCBI Taxonomy" id="133532"/>
    <lineage>
        <taxon>Bacteria</taxon>
        <taxon>Thermotogati</taxon>
        <taxon>Synergistota</taxon>
        <taxon>Synergistia</taxon>
        <taxon>Synergistales</taxon>
        <taxon>Dethiosulfovibrionaceae</taxon>
        <taxon>Dethiosulfovibrio</taxon>
    </lineage>
</organism>
<evidence type="ECO:0000313" key="3">
    <source>
        <dbReference type="Proteomes" id="UP001200430"/>
    </source>
</evidence>
<reference evidence="2 3" key="1">
    <citation type="submission" date="2022-01" db="EMBL/GenBank/DDBJ databases">
        <title>Dethiosulfovibrio faecalis sp. nov., a novel proteolytic, non-sulfur-reducing bacterium isolated from a marine aquaculture solid waste bioreactor.</title>
        <authorList>
            <person name="Grabowski S."/>
            <person name="Apolinario E."/>
            <person name="Schneider N."/>
            <person name="Marshall C.W."/>
            <person name="Sowers K.R."/>
        </authorList>
    </citation>
    <scope>NUCLEOTIDE SEQUENCE [LARGE SCALE GENOMIC DNA]</scope>
    <source>
        <strain evidence="2 3">DSM 12537</strain>
    </source>
</reference>
<dbReference type="Gene3D" id="3.90.1210.10">
    <property type="entry name" value="Antifreeze-like/N-acetylneuraminic acid synthase C-terminal domain"/>
    <property type="match status" value="1"/>
</dbReference>
<accession>A0ABS9ELW2</accession>
<comment type="caution">
    <text evidence="2">The sequence shown here is derived from an EMBL/GenBank/DDBJ whole genome shotgun (WGS) entry which is preliminary data.</text>
</comment>
<name>A0ABS9ELW2_9BACT</name>
<sequence length="304" mass="33230">MVSSNAGRRVLLRARLCRIIVSMIAVSVLSFSAEALDLSVEIKSGAVVPSGPIRLKDVAYVACDSPEILTGSSSAILRPSGNTITPEDVVTALTQAGIGGVSLRLVMADNVPFRRENDIERWLRNYSGWTGALEVESDGFPQGGRLIPPDSLYPGAQAINLRFDVAGVEQIYPARLRWILPAVVADSYLRKGVYIKNTDLAIAAIEVRRNRKYYDDPRDLVGMTVERDMAKGDPFTVRITEEPELIRTGDLIRLLYRSGSLLVSTSGRAMDRGALGDRIKVRNDRTRKIVFGIVTGPGTVEVSE</sequence>
<evidence type="ECO:0000259" key="1">
    <source>
        <dbReference type="Pfam" id="PF13144"/>
    </source>
</evidence>
<dbReference type="NCBIfam" id="TIGR03170">
    <property type="entry name" value="flgA_cterm"/>
    <property type="match status" value="1"/>
</dbReference>
<protein>
    <submittedName>
        <fullName evidence="2">Flagellar basal body P-ring formation chaperone FlgA</fullName>
    </submittedName>
</protein>
<dbReference type="Pfam" id="PF13144">
    <property type="entry name" value="ChapFlgA"/>
    <property type="match status" value="1"/>
</dbReference>
<keyword evidence="2" id="KW-0282">Flagellum</keyword>
<dbReference type="PANTHER" id="PTHR36307:SF1">
    <property type="entry name" value="FLAGELLA BASAL BODY P-RING FORMATION PROTEIN FLGA"/>
    <property type="match status" value="1"/>
</dbReference>